<keyword evidence="2 3" id="KW-0802">TPR repeat</keyword>
<reference evidence="6" key="1">
    <citation type="submission" date="2016-10" db="EMBL/GenBank/DDBJ databases">
        <authorList>
            <person name="Varghese N."/>
            <person name="Submissions S."/>
        </authorList>
    </citation>
    <scope>NUCLEOTIDE SEQUENCE [LARGE SCALE GENOMIC DNA]</scope>
    <source>
        <strain evidence="6">Gh-67</strain>
    </source>
</reference>
<feature type="chain" id="PRO_5011747015" evidence="4">
    <location>
        <begin position="23"/>
        <end position="325"/>
    </location>
</feature>
<keyword evidence="4" id="KW-0732">Signal</keyword>
<gene>
    <name evidence="5" type="ORF">SAMN05192573_10515</name>
</gene>
<dbReference type="STRING" id="551996.SAMN05192573_10515"/>
<dbReference type="SUPFAM" id="SSF48452">
    <property type="entry name" value="TPR-like"/>
    <property type="match status" value="1"/>
</dbReference>
<feature type="repeat" description="TPR" evidence="3">
    <location>
        <begin position="27"/>
        <end position="60"/>
    </location>
</feature>
<dbReference type="PROSITE" id="PS50005">
    <property type="entry name" value="TPR"/>
    <property type="match status" value="3"/>
</dbReference>
<organism evidence="5 6">
    <name type="scientific">Mucilaginibacter gossypii</name>
    <dbReference type="NCBI Taxonomy" id="551996"/>
    <lineage>
        <taxon>Bacteria</taxon>
        <taxon>Pseudomonadati</taxon>
        <taxon>Bacteroidota</taxon>
        <taxon>Sphingobacteriia</taxon>
        <taxon>Sphingobacteriales</taxon>
        <taxon>Sphingobacteriaceae</taxon>
        <taxon>Mucilaginibacter</taxon>
    </lineage>
</organism>
<evidence type="ECO:0000256" key="3">
    <source>
        <dbReference type="PROSITE-ProRule" id="PRU00339"/>
    </source>
</evidence>
<name>A0A1G7XC93_9SPHI</name>
<dbReference type="InterPro" id="IPR011990">
    <property type="entry name" value="TPR-like_helical_dom_sf"/>
</dbReference>
<dbReference type="AlphaFoldDB" id="A0A1G7XC93"/>
<dbReference type="InterPro" id="IPR019734">
    <property type="entry name" value="TPR_rpt"/>
</dbReference>
<feature type="repeat" description="TPR" evidence="3">
    <location>
        <begin position="96"/>
        <end position="129"/>
    </location>
</feature>
<evidence type="ECO:0000256" key="4">
    <source>
        <dbReference type="SAM" id="SignalP"/>
    </source>
</evidence>
<feature type="repeat" description="TPR" evidence="3">
    <location>
        <begin position="130"/>
        <end position="163"/>
    </location>
</feature>
<dbReference type="EMBL" id="FNCG01000005">
    <property type="protein sequence ID" value="SDG81865.1"/>
    <property type="molecule type" value="Genomic_DNA"/>
</dbReference>
<feature type="signal peptide" evidence="4">
    <location>
        <begin position="1"/>
        <end position="22"/>
    </location>
</feature>
<evidence type="ECO:0000313" key="6">
    <source>
        <dbReference type="Proteomes" id="UP000199705"/>
    </source>
</evidence>
<keyword evidence="1" id="KW-0677">Repeat</keyword>
<proteinExistence type="predicted"/>
<evidence type="ECO:0000313" key="5">
    <source>
        <dbReference type="EMBL" id="SDG81865.1"/>
    </source>
</evidence>
<evidence type="ECO:0000256" key="1">
    <source>
        <dbReference type="ARBA" id="ARBA00022737"/>
    </source>
</evidence>
<dbReference type="SMART" id="SM00028">
    <property type="entry name" value="TPR"/>
    <property type="match status" value="4"/>
</dbReference>
<dbReference type="Gene3D" id="1.25.40.10">
    <property type="entry name" value="Tetratricopeptide repeat domain"/>
    <property type="match status" value="2"/>
</dbReference>
<dbReference type="RefSeq" id="WP_091167009.1">
    <property type="nucleotide sequence ID" value="NZ_FNCG01000005.1"/>
</dbReference>
<keyword evidence="6" id="KW-1185">Reference proteome</keyword>
<sequence length="325" mass="35611">MVLLKKGLFIMALVLSTGLAHAQNTDVNSIIKEGIKLNSEKNYSAAIEKYKEALTAEPDNAQANYQLAFSLNASGKGAEAVPYLNKVIKTGGDLTGPAYELMGSIYDTAHQPQQAIDAYKEGIKLKPGYQPLYFNLGIAYFRAQKYADAELAAIEAIKLDPKHANSQRLYGLVTFHQNKRVPALMGLCSFLLLDPEGPRADEAYTNLQSLLKGGDLKAGKADPETLLLNKTLSTAVSVSGGQLETQLKNIFTAVGKLGEKPGRQTFFWNYYAAFFYKMSQSQSFSTAVKLIGLSADKTTGAKWLQNNADQRKALEDWMASAERKF</sequence>
<dbReference type="PANTHER" id="PTHR44943">
    <property type="entry name" value="CELLULOSE SYNTHASE OPERON PROTEIN C"/>
    <property type="match status" value="1"/>
</dbReference>
<evidence type="ECO:0000256" key="2">
    <source>
        <dbReference type="ARBA" id="ARBA00022803"/>
    </source>
</evidence>
<accession>A0A1G7XC93</accession>
<dbReference type="InterPro" id="IPR051685">
    <property type="entry name" value="Ycf3/AcsC/BcsC/TPR_MFPF"/>
</dbReference>
<dbReference type="PANTHER" id="PTHR44943:SF4">
    <property type="entry name" value="TPR REPEAT-CONTAINING PROTEIN MJ0798"/>
    <property type="match status" value="1"/>
</dbReference>
<dbReference type="Proteomes" id="UP000199705">
    <property type="component" value="Unassembled WGS sequence"/>
</dbReference>
<protein>
    <submittedName>
        <fullName evidence="5">Tetratricopeptide repeat-containing protein</fullName>
    </submittedName>
</protein>
<dbReference type="Pfam" id="PF14559">
    <property type="entry name" value="TPR_19"/>
    <property type="match status" value="2"/>
</dbReference>